<evidence type="ECO:0000256" key="10">
    <source>
        <dbReference type="PIRSR" id="PIRSR001589-2"/>
    </source>
</evidence>
<dbReference type="PANTHER" id="PTHR43284:SF1">
    <property type="entry name" value="ASPARAGINE SYNTHETASE"/>
    <property type="match status" value="1"/>
</dbReference>
<dbReference type="InterPro" id="IPR001962">
    <property type="entry name" value="Asn_synthase"/>
</dbReference>
<evidence type="ECO:0000256" key="1">
    <source>
        <dbReference type="ARBA" id="ARBA00005187"/>
    </source>
</evidence>
<evidence type="ECO:0000313" key="14">
    <source>
        <dbReference type="Proteomes" id="UP000474024"/>
    </source>
</evidence>
<dbReference type="GO" id="GO:0005829">
    <property type="term" value="C:cytosol"/>
    <property type="evidence" value="ECO:0007669"/>
    <property type="project" value="TreeGrafter"/>
</dbReference>
<feature type="domain" description="Glutamine amidotransferase type-2" evidence="12">
    <location>
        <begin position="2"/>
        <end position="210"/>
    </location>
</feature>
<evidence type="ECO:0000313" key="13">
    <source>
        <dbReference type="EMBL" id="MST74484.1"/>
    </source>
</evidence>
<dbReference type="PIRSF" id="PIRSF001589">
    <property type="entry name" value="Asn_synthetase_glu-h"/>
    <property type="match status" value="1"/>
</dbReference>
<dbReference type="InterPro" id="IPR033738">
    <property type="entry name" value="AsnB_N"/>
</dbReference>
<evidence type="ECO:0000256" key="6">
    <source>
        <dbReference type="ARBA" id="ARBA00022888"/>
    </source>
</evidence>
<dbReference type="NCBIfam" id="TIGR01536">
    <property type="entry name" value="asn_synth_AEB"/>
    <property type="match status" value="1"/>
</dbReference>
<name>A0A6L5YPQ7_9FIRM</name>
<protein>
    <recommendedName>
        <fullName evidence="3">asparagine synthase (glutamine-hydrolyzing)</fullName>
        <ecNumber evidence="3">6.3.5.4</ecNumber>
    </recommendedName>
</protein>
<dbReference type="InterPro" id="IPR029055">
    <property type="entry name" value="Ntn_hydrolases_N"/>
</dbReference>
<evidence type="ECO:0000256" key="9">
    <source>
        <dbReference type="PIRSR" id="PIRSR001589-1"/>
    </source>
</evidence>
<evidence type="ECO:0000256" key="8">
    <source>
        <dbReference type="ARBA" id="ARBA00048741"/>
    </source>
</evidence>
<feature type="binding site" evidence="10">
    <location>
        <position position="97"/>
    </location>
    <ligand>
        <name>L-glutamine</name>
        <dbReference type="ChEBI" id="CHEBI:58359"/>
    </ligand>
</feature>
<keyword evidence="7 9" id="KW-0315">Glutamine amidotransferase</keyword>
<keyword evidence="13" id="KW-0436">Ligase</keyword>
<dbReference type="Pfam" id="PF00733">
    <property type="entry name" value="Asn_synthase"/>
    <property type="match status" value="1"/>
</dbReference>
<feature type="binding site" evidence="10">
    <location>
        <begin position="348"/>
        <end position="349"/>
    </location>
    <ligand>
        <name>ATP</name>
        <dbReference type="ChEBI" id="CHEBI:30616"/>
    </ligand>
</feature>
<dbReference type="Pfam" id="PF13537">
    <property type="entry name" value="GATase_7"/>
    <property type="match status" value="1"/>
</dbReference>
<dbReference type="InterPro" id="IPR017932">
    <property type="entry name" value="GATase_2_dom"/>
</dbReference>
<dbReference type="Gene3D" id="3.60.20.10">
    <property type="entry name" value="Glutamine Phosphoribosylpyrophosphate, subunit 1, domain 1"/>
    <property type="match status" value="1"/>
</dbReference>
<evidence type="ECO:0000259" key="12">
    <source>
        <dbReference type="PROSITE" id="PS51278"/>
    </source>
</evidence>
<keyword evidence="6 9" id="KW-0061">Asparagine biosynthesis</keyword>
<dbReference type="Gene3D" id="3.40.50.620">
    <property type="entry name" value="HUPs"/>
    <property type="match status" value="1"/>
</dbReference>
<dbReference type="InterPro" id="IPR051786">
    <property type="entry name" value="ASN_synthetase/amidase"/>
</dbReference>
<dbReference type="AlphaFoldDB" id="A0A6L5YPQ7"/>
<dbReference type="RefSeq" id="WP_154429450.1">
    <property type="nucleotide sequence ID" value="NZ_VUNI01000006.1"/>
</dbReference>
<evidence type="ECO:0000256" key="2">
    <source>
        <dbReference type="ARBA" id="ARBA00005752"/>
    </source>
</evidence>
<reference evidence="13 14" key="1">
    <citation type="submission" date="2019-08" db="EMBL/GenBank/DDBJ databases">
        <title>In-depth cultivation of the pig gut microbiome towards novel bacterial diversity and tailored functional studies.</title>
        <authorList>
            <person name="Wylensek D."/>
            <person name="Hitch T.C.A."/>
            <person name="Clavel T."/>
        </authorList>
    </citation>
    <scope>NUCLEOTIDE SEQUENCE [LARGE SCALE GENOMIC DNA]</scope>
    <source>
        <strain evidence="13 14">MUC/MUC-530-WT-4D</strain>
    </source>
</reference>
<evidence type="ECO:0000256" key="7">
    <source>
        <dbReference type="ARBA" id="ARBA00022962"/>
    </source>
</evidence>
<dbReference type="Proteomes" id="UP000474024">
    <property type="component" value="Unassembled WGS sequence"/>
</dbReference>
<organism evidence="13 14">
    <name type="scientific">Roseburia porci</name>
    <dbReference type="NCBI Taxonomy" id="2605790"/>
    <lineage>
        <taxon>Bacteria</taxon>
        <taxon>Bacillati</taxon>
        <taxon>Bacillota</taxon>
        <taxon>Clostridia</taxon>
        <taxon>Lachnospirales</taxon>
        <taxon>Lachnospiraceae</taxon>
        <taxon>Roseburia</taxon>
    </lineage>
</organism>
<keyword evidence="5 10" id="KW-0067">ATP-binding</keyword>
<dbReference type="GO" id="GO:0004066">
    <property type="term" value="F:asparagine synthase (glutamine-hydrolyzing) activity"/>
    <property type="evidence" value="ECO:0007669"/>
    <property type="project" value="UniProtKB-EC"/>
</dbReference>
<dbReference type="SUPFAM" id="SSF56235">
    <property type="entry name" value="N-terminal nucleophile aminohydrolases (Ntn hydrolases)"/>
    <property type="match status" value="1"/>
</dbReference>
<comment type="pathway">
    <text evidence="1">Amino-acid biosynthesis; L-asparagine biosynthesis; L-asparagine from L-aspartate (L-Gln route): step 1/1.</text>
</comment>
<evidence type="ECO:0000256" key="4">
    <source>
        <dbReference type="ARBA" id="ARBA00022741"/>
    </source>
</evidence>
<comment type="caution">
    <text evidence="13">The sequence shown here is derived from an EMBL/GenBank/DDBJ whole genome shotgun (WGS) entry which is preliminary data.</text>
</comment>
<keyword evidence="4 10" id="KW-0547">Nucleotide-binding</keyword>
<dbReference type="GO" id="GO:0006529">
    <property type="term" value="P:asparagine biosynthetic process"/>
    <property type="evidence" value="ECO:0007669"/>
    <property type="project" value="UniProtKB-KW"/>
</dbReference>
<dbReference type="SUPFAM" id="SSF52402">
    <property type="entry name" value="Adenine nucleotide alpha hydrolases-like"/>
    <property type="match status" value="1"/>
</dbReference>
<dbReference type="EMBL" id="VUNI01000006">
    <property type="protein sequence ID" value="MST74484.1"/>
    <property type="molecule type" value="Genomic_DNA"/>
</dbReference>
<dbReference type="PROSITE" id="PS51278">
    <property type="entry name" value="GATASE_TYPE_2"/>
    <property type="match status" value="1"/>
</dbReference>
<evidence type="ECO:0000256" key="3">
    <source>
        <dbReference type="ARBA" id="ARBA00012737"/>
    </source>
</evidence>
<accession>A0A6L5YPQ7</accession>
<evidence type="ECO:0000256" key="11">
    <source>
        <dbReference type="PIRSR" id="PIRSR001589-3"/>
    </source>
</evidence>
<feature type="site" description="Important for beta-aspartyl-AMP intermediate formation" evidence="11">
    <location>
        <position position="350"/>
    </location>
</feature>
<dbReference type="GO" id="GO:0005524">
    <property type="term" value="F:ATP binding"/>
    <property type="evidence" value="ECO:0007669"/>
    <property type="project" value="UniProtKB-KW"/>
</dbReference>
<feature type="active site" description="For GATase activity" evidence="9">
    <location>
        <position position="2"/>
    </location>
</feature>
<dbReference type="PANTHER" id="PTHR43284">
    <property type="entry name" value="ASPARAGINE SYNTHETASE (GLUTAMINE-HYDROLYZING)"/>
    <property type="match status" value="1"/>
</dbReference>
<comment type="catalytic activity">
    <reaction evidence="8">
        <text>L-aspartate + L-glutamine + ATP + H2O = L-asparagine + L-glutamate + AMP + diphosphate + H(+)</text>
        <dbReference type="Rhea" id="RHEA:12228"/>
        <dbReference type="ChEBI" id="CHEBI:15377"/>
        <dbReference type="ChEBI" id="CHEBI:15378"/>
        <dbReference type="ChEBI" id="CHEBI:29985"/>
        <dbReference type="ChEBI" id="CHEBI:29991"/>
        <dbReference type="ChEBI" id="CHEBI:30616"/>
        <dbReference type="ChEBI" id="CHEBI:33019"/>
        <dbReference type="ChEBI" id="CHEBI:58048"/>
        <dbReference type="ChEBI" id="CHEBI:58359"/>
        <dbReference type="ChEBI" id="CHEBI:456215"/>
        <dbReference type="EC" id="6.3.5.4"/>
    </reaction>
</comment>
<sequence length="602" mass="69349">MCGIAGFMDTKHQDPSIINTMLDEIKHRGPDGHGTYHTANGYLGHCRLSIIDLATGGQPMFSQDKNLVLVFNGEIYNYLEIKEELSAQGYTFQTTSDSEVLLVGYQAWGENLVDHLRGMYAFVIYDVQNDQYYGARDHFGIKPFYYYHGENSFIFASEAKAILKHPDYHLELDKELLPLYLRFNYVPVDKTMFKGIHRLEAGTCFTYRQGKLSLRKYFRMEMTGEGTTKEEIQKTMKNSVDHHLLSDVKVGSFLSSGIDSSYLVSLSKVQDTYTIGYHEKKYSELEYAKDLCNKLGIESHKKIITKEEYFKSLRDAVYHLDEPLADPSAISLYHVAKRASEDVKVVLSGEGADEFFGGYNTYNQISAYDKVPYVIRHAIGSFASLFPPFRGRNFLVRKGRKIEDGYIGVNSVFSEKEMTKITKVKNPMTNKEISRQILKGYEDLDDVSKMQIVDIRLWLEKDIFTKADRMTMASSIEGRVPFSDFSVYQTARKLTLDEKLHNGTTKYLLREASRDVIPTEAYNKKKLGFPVPLREWIKDDDVKADILKALEMPIASELFDVDYVKHLIEDHCSGKHDNYKKIWCVYIFLLWYQIYFTDEKAA</sequence>
<keyword evidence="9" id="KW-0028">Amino-acid biosynthesis</keyword>
<dbReference type="InterPro" id="IPR014729">
    <property type="entry name" value="Rossmann-like_a/b/a_fold"/>
</dbReference>
<evidence type="ECO:0000256" key="5">
    <source>
        <dbReference type="ARBA" id="ARBA00022840"/>
    </source>
</evidence>
<feature type="binding site" evidence="10">
    <location>
        <position position="275"/>
    </location>
    <ligand>
        <name>ATP</name>
        <dbReference type="ChEBI" id="CHEBI:30616"/>
    </ligand>
</feature>
<gene>
    <name evidence="13" type="primary">asnB</name>
    <name evidence="13" type="ORF">FYJ75_05455</name>
</gene>
<dbReference type="InterPro" id="IPR006426">
    <property type="entry name" value="Asn_synth_AEB"/>
</dbReference>
<dbReference type="CDD" id="cd01991">
    <property type="entry name" value="Asn_synthase_B_C"/>
    <property type="match status" value="1"/>
</dbReference>
<proteinExistence type="inferred from homology"/>
<dbReference type="CDD" id="cd00712">
    <property type="entry name" value="AsnB"/>
    <property type="match status" value="1"/>
</dbReference>
<comment type="similarity">
    <text evidence="2">Belongs to the asparagine synthetase family.</text>
</comment>
<keyword evidence="14" id="KW-1185">Reference proteome</keyword>
<dbReference type="EC" id="6.3.5.4" evidence="3"/>